<dbReference type="Proteomes" id="UP000264541">
    <property type="component" value="Unassembled WGS sequence"/>
</dbReference>
<dbReference type="AlphaFoldDB" id="A0A372L8V0"/>
<feature type="domain" description="Cthe-2314-like HEPN" evidence="1">
    <location>
        <begin position="57"/>
        <end position="245"/>
    </location>
</feature>
<dbReference type="EMBL" id="QVTE01000083">
    <property type="protein sequence ID" value="RFU61959.1"/>
    <property type="molecule type" value="Genomic_DNA"/>
</dbReference>
<sequence length="253" mass="29593">MATFLDYADYPTKESWNEQYRKKEDTLNKIRLKEKGGTQTYSVLSSEGLMNLELSFWIGEFNNKANDLINNYIILMHHYDKGIPDTEWFTPREKGGVQFFPHFEEKHHHIIYWFGFYTDSYYTRFASLIDTIYHIINVKYYLGIEAKIGFRGQVAKALKSEDEALFNYLDGIRENHVYKEVEYFRNDITHNFRPNQISSGIKRKKGKGFLSISGGIGEYTTTTAFVANIEKSLNLIAEILDEIREKLESGNKN</sequence>
<dbReference type="OrthoDB" id="2082550at2"/>
<gene>
    <name evidence="2" type="ORF">D0469_20785</name>
</gene>
<evidence type="ECO:0000259" key="1">
    <source>
        <dbReference type="Pfam" id="PF18730"/>
    </source>
</evidence>
<evidence type="ECO:0000313" key="2">
    <source>
        <dbReference type="EMBL" id="RFU61959.1"/>
    </source>
</evidence>
<reference evidence="2 3" key="1">
    <citation type="submission" date="2018-08" db="EMBL/GenBank/DDBJ databases">
        <title>Bacillus chawlae sp. nov., Bacillus glennii sp. nov., and Bacillus saganii sp. nov. Isolated from the Vehicle Assembly Building at Kennedy Space Center where the Viking Spacecraft were Assembled.</title>
        <authorList>
            <person name="Seuylemezian A."/>
            <person name="Vaishampayan P."/>
        </authorList>
    </citation>
    <scope>NUCLEOTIDE SEQUENCE [LARGE SCALE GENOMIC DNA]</scope>
    <source>
        <strain evidence="2 3">V47-23a</strain>
    </source>
</reference>
<proteinExistence type="predicted"/>
<dbReference type="Pfam" id="PF18730">
    <property type="entry name" value="HEPN_Cthe2314"/>
    <property type="match status" value="1"/>
</dbReference>
<dbReference type="RefSeq" id="WP_117328618.1">
    <property type="nucleotide sequence ID" value="NZ_QVTE01000083.1"/>
</dbReference>
<evidence type="ECO:0000313" key="3">
    <source>
        <dbReference type="Proteomes" id="UP000264541"/>
    </source>
</evidence>
<accession>A0A372L8V0</accession>
<name>A0A372L8V0_9BACI</name>
<keyword evidence="3" id="KW-1185">Reference proteome</keyword>
<organism evidence="2 3">
    <name type="scientific">Peribacillus saganii</name>
    <dbReference type="NCBI Taxonomy" id="2303992"/>
    <lineage>
        <taxon>Bacteria</taxon>
        <taxon>Bacillati</taxon>
        <taxon>Bacillota</taxon>
        <taxon>Bacilli</taxon>
        <taxon>Bacillales</taxon>
        <taxon>Bacillaceae</taxon>
        <taxon>Peribacillus</taxon>
    </lineage>
</organism>
<comment type="caution">
    <text evidence="2">The sequence shown here is derived from an EMBL/GenBank/DDBJ whole genome shotgun (WGS) entry which is preliminary data.</text>
</comment>
<dbReference type="InterPro" id="IPR041394">
    <property type="entry name" value="HEPN_Cthe2314"/>
</dbReference>
<protein>
    <recommendedName>
        <fullName evidence="1">Cthe-2314-like HEPN domain-containing protein</fullName>
    </recommendedName>
</protein>